<gene>
    <name evidence="1" type="ORF">JHL16_30435</name>
</gene>
<dbReference type="EMBL" id="JAENHL010000008">
    <property type="protein sequence ID" value="MBK1870723.1"/>
    <property type="molecule type" value="Genomic_DNA"/>
</dbReference>
<name>A0ACC5RDN3_9HYPH</name>
<keyword evidence="2" id="KW-1185">Reference proteome</keyword>
<accession>A0ACC5RDN3</accession>
<organism evidence="1 2">
    <name type="scientific">Taklimakanibacter albus</name>
    <dbReference type="NCBI Taxonomy" id="2800327"/>
    <lineage>
        <taxon>Bacteria</taxon>
        <taxon>Pseudomonadati</taxon>
        <taxon>Pseudomonadota</taxon>
        <taxon>Alphaproteobacteria</taxon>
        <taxon>Hyphomicrobiales</taxon>
        <taxon>Aestuariivirgaceae</taxon>
        <taxon>Taklimakanibacter</taxon>
    </lineage>
</organism>
<sequence length="387" mass="42413">MPARKGFSAEADPAAAVAELLSRIEQPDMTLVILFASPSYDRDALAEAVRRRLPDTPVIGCTTAGEITSEGYRENTLTGVSFGGADYRASIRLIEDLDRFRMEAGNIVVQDLFTDLGLAPLSARAIPHQVFAMLLIDGMSRQEEVVVSSISRFLDPVPLFGGSAGDGLDFGTTWVFADGAFRTNAAVLALIETDCPFSVFKLDHFRPTDKKMVVTEADPVRRLVTEINAEPAAPAYAKMVGLDEHQLNPMTFAAYPVVVRVGGEYHVRSIQKVEEDGSLRFYCGIDEGLVLTVADGDDIARNLDSALTKLAAELGSLDLILGFDCILRRLEAEQKQRKLDVSQVLKRHGVVGFSTYGEQYRSMHVNQTFTGVAIGRARRKVDERRVP</sequence>
<reference evidence="1" key="1">
    <citation type="submission" date="2021-01" db="EMBL/GenBank/DDBJ databases">
        <authorList>
            <person name="Sun Q."/>
        </authorList>
    </citation>
    <scope>NUCLEOTIDE SEQUENCE</scope>
    <source>
        <strain evidence="1">YIM B02566</strain>
    </source>
</reference>
<evidence type="ECO:0000313" key="2">
    <source>
        <dbReference type="Proteomes" id="UP000616151"/>
    </source>
</evidence>
<evidence type="ECO:0000313" key="1">
    <source>
        <dbReference type="EMBL" id="MBK1870723.1"/>
    </source>
</evidence>
<proteinExistence type="predicted"/>
<dbReference type="Proteomes" id="UP000616151">
    <property type="component" value="Unassembled WGS sequence"/>
</dbReference>
<comment type="caution">
    <text evidence="1">The sequence shown here is derived from an EMBL/GenBank/DDBJ whole genome shotgun (WGS) entry which is preliminary data.</text>
</comment>
<protein>
    <submittedName>
        <fullName evidence="1">FIST C-terminal domain-containing protein</fullName>
    </submittedName>
</protein>